<dbReference type="AlphaFoldDB" id="A0A4Y7L9Z2"/>
<reference evidence="2 3" key="1">
    <citation type="journal article" date="2018" name="Science">
        <title>The opium poppy genome and morphinan production.</title>
        <authorList>
            <person name="Guo L."/>
            <person name="Winzer T."/>
            <person name="Yang X."/>
            <person name="Li Y."/>
            <person name="Ning Z."/>
            <person name="He Z."/>
            <person name="Teodor R."/>
            <person name="Lu Y."/>
            <person name="Bowser T.A."/>
            <person name="Graham I.A."/>
            <person name="Ye K."/>
        </authorList>
    </citation>
    <scope>NUCLEOTIDE SEQUENCE [LARGE SCALE GENOMIC DNA]</scope>
    <source>
        <strain evidence="3">cv. HN1</strain>
        <tissue evidence="2">Leaves</tissue>
    </source>
</reference>
<gene>
    <name evidence="2" type="ORF">C5167_043692</name>
</gene>
<accession>A0A4Y7L9Z2</accession>
<organism evidence="2 3">
    <name type="scientific">Papaver somniferum</name>
    <name type="common">Opium poppy</name>
    <dbReference type="NCBI Taxonomy" id="3469"/>
    <lineage>
        <taxon>Eukaryota</taxon>
        <taxon>Viridiplantae</taxon>
        <taxon>Streptophyta</taxon>
        <taxon>Embryophyta</taxon>
        <taxon>Tracheophyta</taxon>
        <taxon>Spermatophyta</taxon>
        <taxon>Magnoliopsida</taxon>
        <taxon>Ranunculales</taxon>
        <taxon>Papaveraceae</taxon>
        <taxon>Papaveroideae</taxon>
        <taxon>Papaver</taxon>
    </lineage>
</organism>
<dbReference type="Proteomes" id="UP000316621">
    <property type="component" value="Chromosome 10"/>
</dbReference>
<proteinExistence type="predicted"/>
<dbReference type="STRING" id="3469.A0A4Y7L9Z2"/>
<sequence length="186" mass="20982">MMLWSKFEATTLTRDAGVRSGRGCRWKGRVCYEPVSRTHKKEHKEEESVEDEAPVITIWEAIGWLGVLTLWISVLSGYLVNVIEILSGFSERRVTSSTLILLFPLVEILATDNLNFNLGERLMQQEYKNLRNTKDLSGLLLIYYSLGDAEGIQALASLAKEQELEKEHTAEGVQAAESFVVLEGYN</sequence>
<evidence type="ECO:0000256" key="1">
    <source>
        <dbReference type="SAM" id="Phobius"/>
    </source>
</evidence>
<name>A0A4Y7L9Z2_PAPSO</name>
<keyword evidence="1" id="KW-0812">Transmembrane</keyword>
<dbReference type="Gramene" id="RZC81111">
    <property type="protein sequence ID" value="RZC81111"/>
    <property type="gene ID" value="C5167_043692"/>
</dbReference>
<keyword evidence="1" id="KW-0472">Membrane</keyword>
<keyword evidence="3" id="KW-1185">Reference proteome</keyword>
<evidence type="ECO:0000313" key="3">
    <source>
        <dbReference type="Proteomes" id="UP000316621"/>
    </source>
</evidence>
<keyword evidence="1" id="KW-1133">Transmembrane helix</keyword>
<protein>
    <submittedName>
        <fullName evidence="2">Uncharacterized protein</fullName>
    </submittedName>
</protein>
<evidence type="ECO:0000313" key="2">
    <source>
        <dbReference type="EMBL" id="RZC81111.1"/>
    </source>
</evidence>
<feature type="transmembrane region" description="Helical" evidence="1">
    <location>
        <begin position="61"/>
        <end position="83"/>
    </location>
</feature>
<dbReference type="EMBL" id="CM010724">
    <property type="protein sequence ID" value="RZC81111.1"/>
    <property type="molecule type" value="Genomic_DNA"/>
</dbReference>